<evidence type="ECO:0000313" key="2">
    <source>
        <dbReference type="EMBL" id="OBQ44112.1"/>
    </source>
</evidence>
<accession>A0A1B7X434</accession>
<gene>
    <name evidence="2" type="ORF">AN484_08645</name>
</gene>
<evidence type="ECO:0000313" key="3">
    <source>
        <dbReference type="Proteomes" id="UP000092093"/>
    </source>
</evidence>
<dbReference type="AlphaFoldDB" id="A0A1B7X434"/>
<dbReference type="PATRIC" id="fig|1710896.3.peg.5768"/>
<proteinExistence type="predicted"/>
<organism evidence="2 3">
    <name type="scientific">Aphanizomenon flos-aquae WA102</name>
    <dbReference type="NCBI Taxonomy" id="1710896"/>
    <lineage>
        <taxon>Bacteria</taxon>
        <taxon>Bacillati</taxon>
        <taxon>Cyanobacteriota</taxon>
        <taxon>Cyanophyceae</taxon>
        <taxon>Nostocales</taxon>
        <taxon>Aphanizomenonaceae</taxon>
        <taxon>Aphanizomenon</taxon>
    </lineage>
</organism>
<dbReference type="EMBL" id="LJOW01000031">
    <property type="protein sequence ID" value="OBQ44112.1"/>
    <property type="molecule type" value="Genomic_DNA"/>
</dbReference>
<evidence type="ECO:0000259" key="1">
    <source>
        <dbReference type="Pfam" id="PF10047"/>
    </source>
</evidence>
<name>A0A1B7X434_APHFL</name>
<dbReference type="Proteomes" id="UP000092093">
    <property type="component" value="Unassembled WGS sequence"/>
</dbReference>
<reference evidence="2 3" key="1">
    <citation type="submission" date="2015-09" db="EMBL/GenBank/DDBJ databases">
        <title>Aphanizomenon flos-aquae WA102.</title>
        <authorList>
            <person name="Driscoll C."/>
        </authorList>
    </citation>
    <scope>NUCLEOTIDE SEQUENCE [LARGE SCALE GENOMIC DNA]</scope>
    <source>
        <strain evidence="2">WA102</strain>
    </source>
</reference>
<dbReference type="InterPro" id="IPR018739">
    <property type="entry name" value="DUF2281"/>
</dbReference>
<feature type="domain" description="DUF2281" evidence="1">
    <location>
        <begin position="11"/>
        <end position="45"/>
    </location>
</feature>
<comment type="caution">
    <text evidence="2">The sequence shown here is derived from an EMBL/GenBank/DDBJ whole genome shotgun (WGS) entry which is preliminary data.</text>
</comment>
<sequence length="90" mass="10411">MTQAVERQKSILEIVQNLTPQQQEEVLNFIEFLQFKSQKHHISTKGKSQQKSPEELGWPPGFFEQTYGSCQDDPIVIDDEDNFAQREEAA</sequence>
<dbReference type="Pfam" id="PF10047">
    <property type="entry name" value="DUF2281"/>
    <property type="match status" value="1"/>
</dbReference>
<protein>
    <recommendedName>
        <fullName evidence="1">DUF2281 domain-containing protein</fullName>
    </recommendedName>
</protein>